<evidence type="ECO:0008006" key="4">
    <source>
        <dbReference type="Google" id="ProtNLM"/>
    </source>
</evidence>
<organism evidence="2 3">
    <name type="scientific">Flavobacterium endophyticum</name>
    <dbReference type="NCBI Taxonomy" id="1540163"/>
    <lineage>
        <taxon>Bacteria</taxon>
        <taxon>Pseudomonadati</taxon>
        <taxon>Bacteroidota</taxon>
        <taxon>Flavobacteriia</taxon>
        <taxon>Flavobacteriales</taxon>
        <taxon>Flavobacteriaceae</taxon>
        <taxon>Flavobacterium</taxon>
    </lineage>
</organism>
<feature type="chain" id="PRO_5019777403" description="Outer membrane beta-barrel porin/alpha-amylase" evidence="1">
    <location>
        <begin position="23"/>
        <end position="239"/>
    </location>
</feature>
<name>A0A495MLN9_9FLAO</name>
<dbReference type="AlphaFoldDB" id="A0A495MLN9"/>
<evidence type="ECO:0000256" key="1">
    <source>
        <dbReference type="SAM" id="SignalP"/>
    </source>
</evidence>
<dbReference type="EMBL" id="RBLC01000001">
    <property type="protein sequence ID" value="RKS26854.1"/>
    <property type="molecule type" value="Genomic_DNA"/>
</dbReference>
<evidence type="ECO:0000313" key="2">
    <source>
        <dbReference type="EMBL" id="RKS26854.1"/>
    </source>
</evidence>
<sequence>MKIKILLFCLFLSLKGSSQKTATNTVTQTYFEGANIVVLASQILPSQVDPAISAFEVKFLDYADNKIKYYDAPIVPKGYISITTEKHTWPIKNCDFMPISIITIPFKVRPSIQKRELYAKADIKNIGIYYPFQIATNKRLWFDGKTTEHKFSYGLMIAPMVEELSDKNTNNHYQDPLKTDSTLMLSTSLAGTYTYQAITFSIIPLGVDMAINSNGKNWVYNGKYWWGFAIGLDTKLFGF</sequence>
<comment type="caution">
    <text evidence="2">The sequence shown here is derived from an EMBL/GenBank/DDBJ whole genome shotgun (WGS) entry which is preliminary data.</text>
</comment>
<dbReference type="RefSeq" id="WP_121376141.1">
    <property type="nucleotide sequence ID" value="NZ_RBLC01000001.1"/>
</dbReference>
<protein>
    <recommendedName>
        <fullName evidence="4">Outer membrane beta-barrel porin/alpha-amylase</fullName>
    </recommendedName>
</protein>
<keyword evidence="1" id="KW-0732">Signal</keyword>
<feature type="signal peptide" evidence="1">
    <location>
        <begin position="1"/>
        <end position="22"/>
    </location>
</feature>
<keyword evidence="3" id="KW-1185">Reference proteome</keyword>
<reference evidence="2 3" key="1">
    <citation type="submission" date="2018-10" db="EMBL/GenBank/DDBJ databases">
        <title>Genomic Encyclopedia of Archaeal and Bacterial Type Strains, Phase II (KMG-II): from individual species to whole genera.</title>
        <authorList>
            <person name="Goeker M."/>
        </authorList>
    </citation>
    <scope>NUCLEOTIDE SEQUENCE [LARGE SCALE GENOMIC DNA]</scope>
    <source>
        <strain evidence="2 3">DSM 29537</strain>
    </source>
</reference>
<dbReference type="Proteomes" id="UP000277579">
    <property type="component" value="Unassembled WGS sequence"/>
</dbReference>
<accession>A0A495MLN9</accession>
<gene>
    <name evidence="2" type="ORF">CLV94_1924</name>
</gene>
<evidence type="ECO:0000313" key="3">
    <source>
        <dbReference type="Proteomes" id="UP000277579"/>
    </source>
</evidence>
<proteinExistence type="predicted"/>
<dbReference type="OrthoDB" id="1256438at2"/>